<evidence type="ECO:0000256" key="1">
    <source>
        <dbReference type="ARBA" id="ARBA00007274"/>
    </source>
</evidence>
<dbReference type="PANTHER" id="PTHR43300">
    <property type="entry name" value="ACETYLTRANSFERASE"/>
    <property type="match status" value="1"/>
</dbReference>
<dbReference type="Gene3D" id="2.160.10.10">
    <property type="entry name" value="Hexapeptide repeat proteins"/>
    <property type="match status" value="1"/>
</dbReference>
<dbReference type="SUPFAM" id="SSF51161">
    <property type="entry name" value="Trimeric LpxA-like enzymes"/>
    <property type="match status" value="1"/>
</dbReference>
<dbReference type="Pfam" id="PF00132">
    <property type="entry name" value="Hexapep"/>
    <property type="match status" value="1"/>
</dbReference>
<dbReference type="InterPro" id="IPR001451">
    <property type="entry name" value="Hexapep"/>
</dbReference>
<evidence type="ECO:0000313" key="3">
    <source>
        <dbReference type="Proteomes" id="UP000180246"/>
    </source>
</evidence>
<dbReference type="RefSeq" id="WP_071361067.1">
    <property type="nucleotide sequence ID" value="NZ_DAMAFS010000010.1"/>
</dbReference>
<accession>A0A1S2N8I3</accession>
<dbReference type="EMBL" id="JRYB01000001">
    <property type="protein sequence ID" value="OIJ41339.1"/>
    <property type="molecule type" value="Genomic_DNA"/>
</dbReference>
<dbReference type="PANTHER" id="PTHR43300:SF11">
    <property type="entry name" value="ACETYLTRANSFERASE RV3034C-RELATED"/>
    <property type="match status" value="1"/>
</dbReference>
<comment type="caution">
    <text evidence="2">The sequence shown here is derived from an EMBL/GenBank/DDBJ whole genome shotgun (WGS) entry which is preliminary data.</text>
</comment>
<name>A0A1S2N8I3_9BURK</name>
<sequence length="241" mass="26889">MQIFTEDDFSGEQPDHPWAAQFTIMTYASGGYTSIPHGFFRNWLDEEATHGYFYIGRCSGLGVGSIAKYDAGKQNLAVGRFVAGGLRLRFLLNGQHDMRTISTNMFSVQGMGLRNAPPPQYADTVIKNDVWIGDETMVLGGSVIENGCVIGARSVLPPNFRSEPYGIYAGSPARLIRFRFPEKVRAALVELAWWDMPLSWIRDNNDAFLQDMTQDEDAALATIAKLIERRKAYEAEHGPQT</sequence>
<dbReference type="InterPro" id="IPR050179">
    <property type="entry name" value="Trans_hexapeptide_repeat"/>
</dbReference>
<organism evidence="2 3">
    <name type="scientific">Massilia timonae</name>
    <dbReference type="NCBI Taxonomy" id="47229"/>
    <lineage>
        <taxon>Bacteria</taxon>
        <taxon>Pseudomonadati</taxon>
        <taxon>Pseudomonadota</taxon>
        <taxon>Betaproteobacteria</taxon>
        <taxon>Burkholderiales</taxon>
        <taxon>Oxalobacteraceae</taxon>
        <taxon>Telluria group</taxon>
        <taxon>Massilia</taxon>
    </lineage>
</organism>
<protein>
    <submittedName>
        <fullName evidence="2">Bacterial transferase hexapeptide family protein</fullName>
    </submittedName>
</protein>
<proteinExistence type="inferred from homology"/>
<gene>
    <name evidence="2" type="ORF">LO55_1607</name>
</gene>
<dbReference type="AlphaFoldDB" id="A0A1S2N8I3"/>
<keyword evidence="2" id="KW-0808">Transferase</keyword>
<dbReference type="InterPro" id="IPR011004">
    <property type="entry name" value="Trimer_LpxA-like_sf"/>
</dbReference>
<dbReference type="Proteomes" id="UP000180246">
    <property type="component" value="Unassembled WGS sequence"/>
</dbReference>
<evidence type="ECO:0000313" key="2">
    <source>
        <dbReference type="EMBL" id="OIJ41339.1"/>
    </source>
</evidence>
<comment type="similarity">
    <text evidence="1">Belongs to the transferase hexapeptide repeat family.</text>
</comment>
<reference evidence="2 3" key="1">
    <citation type="submission" date="2014-10" db="EMBL/GenBank/DDBJ databases">
        <authorList>
            <person name="Seo M.-J."/>
            <person name="Seok Y.J."/>
            <person name="Cha I.-T."/>
        </authorList>
    </citation>
    <scope>NUCLEOTIDE SEQUENCE [LARGE SCALE GENOMIC DNA]</scope>
    <source>
        <strain evidence="2 3">NEU</strain>
    </source>
</reference>
<dbReference type="GO" id="GO:0016740">
    <property type="term" value="F:transferase activity"/>
    <property type="evidence" value="ECO:0007669"/>
    <property type="project" value="UniProtKB-KW"/>
</dbReference>